<dbReference type="AlphaFoldDB" id="A0AAE1B6B3"/>
<organism evidence="1 2">
    <name type="scientific">Elysia crispata</name>
    <name type="common">lettuce slug</name>
    <dbReference type="NCBI Taxonomy" id="231223"/>
    <lineage>
        <taxon>Eukaryota</taxon>
        <taxon>Metazoa</taxon>
        <taxon>Spiralia</taxon>
        <taxon>Lophotrochozoa</taxon>
        <taxon>Mollusca</taxon>
        <taxon>Gastropoda</taxon>
        <taxon>Heterobranchia</taxon>
        <taxon>Euthyneura</taxon>
        <taxon>Panpulmonata</taxon>
        <taxon>Sacoglossa</taxon>
        <taxon>Placobranchoidea</taxon>
        <taxon>Plakobranchidae</taxon>
        <taxon>Elysia</taxon>
    </lineage>
</organism>
<evidence type="ECO:0000313" key="1">
    <source>
        <dbReference type="EMBL" id="KAK3800209.1"/>
    </source>
</evidence>
<dbReference type="EMBL" id="JAWDGP010000481">
    <property type="protein sequence ID" value="KAK3800209.1"/>
    <property type="molecule type" value="Genomic_DNA"/>
</dbReference>
<evidence type="ECO:0000313" key="2">
    <source>
        <dbReference type="Proteomes" id="UP001283361"/>
    </source>
</evidence>
<comment type="caution">
    <text evidence="1">The sequence shown here is derived from an EMBL/GenBank/DDBJ whole genome shotgun (WGS) entry which is preliminary data.</text>
</comment>
<sequence length="202" mass="23250">MREAEIVLVLFRSEPKSRFFDELLGHFPSVFEQREDNPNPPQLLAARIEEGVHVPARVSEHGHVLPTPLGAKVAALNEYCEQLVTRRSFEPGDPFQDTQEQDAEGVDHILSLFCFLISTSWPLTELKLYLGNEYHLDLLVWVILAPFLRYTAPKRNRRKFFKISQRRSRAIIKEPSEDLELLCRSGRMLARAMGTSRKPHTA</sequence>
<keyword evidence="2" id="KW-1185">Reference proteome</keyword>
<reference evidence="1" key="1">
    <citation type="journal article" date="2023" name="G3 (Bethesda)">
        <title>A reference genome for the long-term kleptoplast-retaining sea slug Elysia crispata morphotype clarki.</title>
        <authorList>
            <person name="Eastman K.E."/>
            <person name="Pendleton A.L."/>
            <person name="Shaikh M.A."/>
            <person name="Suttiyut T."/>
            <person name="Ogas R."/>
            <person name="Tomko P."/>
            <person name="Gavelis G."/>
            <person name="Widhalm J.R."/>
            <person name="Wisecaver J.H."/>
        </authorList>
    </citation>
    <scope>NUCLEOTIDE SEQUENCE</scope>
    <source>
        <strain evidence="1">ECLA1</strain>
    </source>
</reference>
<proteinExistence type="predicted"/>
<accession>A0AAE1B6B3</accession>
<protein>
    <submittedName>
        <fullName evidence="1">Uncharacterized protein</fullName>
    </submittedName>
</protein>
<name>A0AAE1B6B3_9GAST</name>
<dbReference type="Proteomes" id="UP001283361">
    <property type="component" value="Unassembled WGS sequence"/>
</dbReference>
<gene>
    <name evidence="1" type="ORF">RRG08_018291</name>
</gene>